<dbReference type="OrthoDB" id="84708at2157"/>
<evidence type="ECO:0000256" key="6">
    <source>
        <dbReference type="ARBA" id="ARBA00023295"/>
    </source>
</evidence>
<name>A6UUP0_META3</name>
<comment type="similarity">
    <text evidence="1">Belongs to the Nth/MutY family.</text>
</comment>
<evidence type="ECO:0000259" key="10">
    <source>
        <dbReference type="SMART" id="SM00478"/>
    </source>
</evidence>
<sequence>MKTTYLDILKEKLNKDSVVEEISKNSKNRKNKEILAFKVLISTVLSARTKDETTDEVSKRLYKKVKNIDDLINIDIEELQELIYPVGFYKTKAKHLKELALMVKNNYNGKIPNDINELVKLPGVGRKTANLVITLAFDDYGICVDTHVHRISNRWNFVNTPSPEKTEMELRKKLPKKYWKTINNSLVVYGREVCAPIPKCSKCIQEIKETCPYYDKLIYFNSLLNKYNFRKISKSNIPNEKGTYILKIKLNGSKVIEYGKTKKEKFQRGYYFYVGSAMGSSSNLKNRIGRHLKNENEKKLHWHIDYLLKYGNVKEIFITNNAVECEVSKDLKEKFEFIKGFGCSDCGCDSHLYYLKP</sequence>
<evidence type="ECO:0000256" key="8">
    <source>
        <dbReference type="ARBA" id="ARBA00066769"/>
    </source>
</evidence>
<reference evidence="11" key="1">
    <citation type="submission" date="2007-06" db="EMBL/GenBank/DDBJ databases">
        <title>Complete sequence of Methanococcus aeolicus Nankai-3.</title>
        <authorList>
            <consortium name="US DOE Joint Genome Institute"/>
            <person name="Copeland A."/>
            <person name="Lucas S."/>
            <person name="Lapidus A."/>
            <person name="Barry K."/>
            <person name="Glavina del Rio T."/>
            <person name="Dalin E."/>
            <person name="Tice H."/>
            <person name="Pitluck S."/>
            <person name="Chain P."/>
            <person name="Malfatti S."/>
            <person name="Shin M."/>
            <person name="Vergez L."/>
            <person name="Schmutz J."/>
            <person name="Larimer F."/>
            <person name="Land M."/>
            <person name="Hauser L."/>
            <person name="Kyrpides N."/>
            <person name="Lykidis A."/>
            <person name="Sieprawska-Lupa M."/>
            <person name="Whitman W.B."/>
            <person name="Richardson P."/>
        </authorList>
    </citation>
    <scope>NUCLEOTIDE SEQUENCE [LARGE SCALE GENOMIC DNA]</scope>
    <source>
        <strain evidence="11">Nankai-3</strain>
    </source>
</reference>
<keyword evidence="2" id="KW-0227">DNA damage</keyword>
<dbReference type="InterPro" id="IPR023170">
    <property type="entry name" value="HhH_base_excis_C"/>
</dbReference>
<dbReference type="PANTHER" id="PTHR43286:SF1">
    <property type="entry name" value="ENDONUCLEASE III-LIKE PROTEIN 1"/>
    <property type="match status" value="1"/>
</dbReference>
<dbReference type="GeneID" id="5326560"/>
<dbReference type="Pfam" id="PF00730">
    <property type="entry name" value="HhH-GPD"/>
    <property type="match status" value="1"/>
</dbReference>
<evidence type="ECO:0000256" key="1">
    <source>
        <dbReference type="ARBA" id="ARBA00008343"/>
    </source>
</evidence>
<evidence type="ECO:0000313" key="12">
    <source>
        <dbReference type="Proteomes" id="UP000001106"/>
    </source>
</evidence>
<dbReference type="InterPro" id="IPR000305">
    <property type="entry name" value="GIY-YIG_endonuc"/>
</dbReference>
<dbReference type="SMART" id="SM00465">
    <property type="entry name" value="GIYc"/>
    <property type="match status" value="1"/>
</dbReference>
<dbReference type="GO" id="GO:0016829">
    <property type="term" value="F:lyase activity"/>
    <property type="evidence" value="ECO:0007669"/>
    <property type="project" value="UniProtKB-KW"/>
</dbReference>
<keyword evidence="12" id="KW-1185">Reference proteome</keyword>
<dbReference type="GO" id="GO:0003906">
    <property type="term" value="F:DNA-(apurinic or apyrimidinic site) endonuclease activity"/>
    <property type="evidence" value="ECO:0007669"/>
    <property type="project" value="TreeGrafter"/>
</dbReference>
<dbReference type="KEGG" id="mae:Maeo_0628"/>
<evidence type="ECO:0000256" key="7">
    <source>
        <dbReference type="ARBA" id="ARBA00052915"/>
    </source>
</evidence>
<gene>
    <name evidence="11" type="ordered locus">Maeo_0628</name>
</gene>
<keyword evidence="6" id="KW-0326">Glycosidase</keyword>
<dbReference type="InterPro" id="IPR004036">
    <property type="entry name" value="Endonuclease-III-like_CS2"/>
</dbReference>
<dbReference type="SUPFAM" id="SSF48150">
    <property type="entry name" value="DNA-glycosylase"/>
    <property type="match status" value="1"/>
</dbReference>
<dbReference type="CDD" id="cd00056">
    <property type="entry name" value="ENDO3c"/>
    <property type="match status" value="1"/>
</dbReference>
<keyword evidence="5 11" id="KW-0456">Lyase</keyword>
<evidence type="ECO:0000256" key="2">
    <source>
        <dbReference type="ARBA" id="ARBA00022763"/>
    </source>
</evidence>
<dbReference type="GO" id="GO:0006285">
    <property type="term" value="P:base-excision repair, AP site formation"/>
    <property type="evidence" value="ECO:0007669"/>
    <property type="project" value="TreeGrafter"/>
</dbReference>
<dbReference type="GO" id="GO:0006289">
    <property type="term" value="P:nucleotide-excision repair"/>
    <property type="evidence" value="ECO:0007669"/>
    <property type="project" value="TreeGrafter"/>
</dbReference>
<dbReference type="GO" id="GO:0000703">
    <property type="term" value="F:oxidized pyrimidine nucleobase lesion DNA N-glycosylase activity"/>
    <property type="evidence" value="ECO:0007669"/>
    <property type="project" value="TreeGrafter"/>
</dbReference>
<feature type="domain" description="HhH-GPD" evidence="10">
    <location>
        <begin position="45"/>
        <end position="192"/>
    </location>
</feature>
<dbReference type="InterPro" id="IPR002837">
    <property type="entry name" value="DUF123"/>
</dbReference>
<keyword evidence="3" id="KW-0378">Hydrolase</keyword>
<evidence type="ECO:0000313" key="11">
    <source>
        <dbReference type="EMBL" id="ABR56212.1"/>
    </source>
</evidence>
<dbReference type="EMBL" id="CP000743">
    <property type="protein sequence ID" value="ABR56212.1"/>
    <property type="molecule type" value="Genomic_DNA"/>
</dbReference>
<dbReference type="CDD" id="cd10441">
    <property type="entry name" value="GIY-YIG_COG1833"/>
    <property type="match status" value="1"/>
</dbReference>
<dbReference type="InterPro" id="IPR000445">
    <property type="entry name" value="HhH_motif"/>
</dbReference>
<dbReference type="Pfam" id="PF01986">
    <property type="entry name" value="DUF123"/>
    <property type="match status" value="1"/>
</dbReference>
<keyword evidence="4" id="KW-0234">DNA repair</keyword>
<dbReference type="SMART" id="SM00478">
    <property type="entry name" value="ENDO3c"/>
    <property type="match status" value="1"/>
</dbReference>
<dbReference type="eggNOG" id="arCOG00463">
    <property type="taxonomic scope" value="Archaea"/>
</dbReference>
<evidence type="ECO:0000259" key="9">
    <source>
        <dbReference type="SMART" id="SM00465"/>
    </source>
</evidence>
<dbReference type="HOGENOM" id="CLU_805637_0_0_2"/>
<proteinExistence type="inferred from homology"/>
<comment type="catalytic activity">
    <reaction evidence="7">
        <text>Hydrolyzes mismatched double-stranded DNA and polynucleotides, releasing free thymine.</text>
        <dbReference type="EC" id="3.2.2.29"/>
    </reaction>
</comment>
<dbReference type="Gene3D" id="1.10.1670.10">
    <property type="entry name" value="Helix-hairpin-Helix base-excision DNA repair enzymes (C-terminal)"/>
    <property type="match status" value="1"/>
</dbReference>
<accession>A6UUP0</accession>
<dbReference type="Pfam" id="PF00633">
    <property type="entry name" value="HHH"/>
    <property type="match status" value="1"/>
</dbReference>
<dbReference type="STRING" id="419665.Maeo_0628"/>
<dbReference type="GO" id="GO:0141016">
    <property type="term" value="F:G/T mismatch-specific thymine-DNA glycosylase activity"/>
    <property type="evidence" value="ECO:0007669"/>
    <property type="project" value="UniProtKB-EC"/>
</dbReference>
<dbReference type="Proteomes" id="UP000001106">
    <property type="component" value="Chromosome"/>
</dbReference>
<dbReference type="RefSeq" id="WP_011973344.1">
    <property type="nucleotide sequence ID" value="NC_009635.1"/>
</dbReference>
<dbReference type="Gene3D" id="1.10.340.30">
    <property type="entry name" value="Hypothetical protein, domain 2"/>
    <property type="match status" value="1"/>
</dbReference>
<dbReference type="AlphaFoldDB" id="A6UUP0"/>
<protein>
    <recommendedName>
        <fullName evidence="8">thymine-DNA glycosylase</fullName>
        <ecNumber evidence="8">3.2.2.29</ecNumber>
    </recommendedName>
</protein>
<dbReference type="GO" id="GO:0003677">
    <property type="term" value="F:DNA binding"/>
    <property type="evidence" value="ECO:0007669"/>
    <property type="project" value="InterPro"/>
</dbReference>
<feature type="domain" description="GIY-YIG" evidence="9">
    <location>
        <begin position="254"/>
        <end position="356"/>
    </location>
</feature>
<dbReference type="InterPro" id="IPR011257">
    <property type="entry name" value="DNA_glycosylase"/>
</dbReference>
<dbReference type="PROSITE" id="PS01155">
    <property type="entry name" value="ENDONUCLEASE_III_2"/>
    <property type="match status" value="1"/>
</dbReference>
<dbReference type="EC" id="3.2.2.29" evidence="8"/>
<dbReference type="PANTHER" id="PTHR43286">
    <property type="entry name" value="ENDONUCLEASE III-LIKE PROTEIN 1"/>
    <property type="match status" value="1"/>
</dbReference>
<evidence type="ECO:0000256" key="4">
    <source>
        <dbReference type="ARBA" id="ARBA00023204"/>
    </source>
</evidence>
<evidence type="ECO:0000256" key="5">
    <source>
        <dbReference type="ARBA" id="ARBA00023239"/>
    </source>
</evidence>
<organism evidence="11 12">
    <name type="scientific">Methanococcus aeolicus (strain ATCC BAA-1280 / DSM 17508 / OCM 812 / Nankai-3)</name>
    <dbReference type="NCBI Taxonomy" id="419665"/>
    <lineage>
        <taxon>Archaea</taxon>
        <taxon>Methanobacteriati</taxon>
        <taxon>Methanobacteriota</taxon>
        <taxon>Methanomada group</taxon>
        <taxon>Methanococci</taxon>
        <taxon>Methanococcales</taxon>
        <taxon>Methanococcaceae</taxon>
        <taxon>Methanococcus</taxon>
    </lineage>
</organism>
<dbReference type="FunFam" id="1.10.340.30:FF:000001">
    <property type="entry name" value="Endonuclease III"/>
    <property type="match status" value="1"/>
</dbReference>
<dbReference type="eggNOG" id="arCOG00459">
    <property type="taxonomic scope" value="Archaea"/>
</dbReference>
<dbReference type="InterPro" id="IPR003265">
    <property type="entry name" value="HhH-GPD_domain"/>
</dbReference>
<evidence type="ECO:0000256" key="3">
    <source>
        <dbReference type="ARBA" id="ARBA00022801"/>
    </source>
</evidence>